<evidence type="ECO:0000313" key="7">
    <source>
        <dbReference type="Proteomes" id="UP000007264"/>
    </source>
</evidence>
<dbReference type="Proteomes" id="UP000007264">
    <property type="component" value="Unassembled WGS sequence"/>
</dbReference>
<keyword evidence="1" id="KW-0349">Heme</keyword>
<dbReference type="PANTHER" id="PTHR19359">
    <property type="entry name" value="CYTOCHROME B5"/>
    <property type="match status" value="1"/>
</dbReference>
<evidence type="ECO:0000313" key="6">
    <source>
        <dbReference type="EMBL" id="EIE24572.1"/>
    </source>
</evidence>
<comment type="caution">
    <text evidence="6">The sequence shown here is derived from an EMBL/GenBank/DDBJ whole genome shotgun (WGS) entry which is preliminary data.</text>
</comment>
<accession>I0Z1Q3</accession>
<dbReference type="InterPro" id="IPR050668">
    <property type="entry name" value="Cytochrome_b5"/>
</dbReference>
<keyword evidence="7" id="KW-1185">Reference proteome</keyword>
<evidence type="ECO:0000259" key="5">
    <source>
        <dbReference type="PROSITE" id="PS50255"/>
    </source>
</evidence>
<evidence type="ECO:0000256" key="1">
    <source>
        <dbReference type="ARBA" id="ARBA00022617"/>
    </source>
</evidence>
<sequence>MPERSFTLEEVSKHNKKEDAWIVVNGKVYDITAHIMNHPGWECACGISTVLAIMRVLGTDCSEEFDEVHTAGGGKKQLPGFCIGSLKKDDNG</sequence>
<dbReference type="PANTHER" id="PTHR19359:SF25">
    <property type="entry name" value="CYTOCHROME B5 HEME-BINDING DOMAIN-CONTAINING PROTEIN"/>
    <property type="match status" value="1"/>
</dbReference>
<proteinExistence type="inferred from homology"/>
<comment type="similarity">
    <text evidence="4">Belongs to the cytochrome b5 family.</text>
</comment>
<feature type="domain" description="Cytochrome b5 heme-binding" evidence="5">
    <location>
        <begin position="3"/>
        <end position="87"/>
    </location>
</feature>
<dbReference type="KEGG" id="csl:COCSUDRAFT_53001"/>
<reference evidence="6 7" key="1">
    <citation type="journal article" date="2012" name="Genome Biol.">
        <title>The genome of the polar eukaryotic microalga coccomyxa subellipsoidea reveals traits of cold adaptation.</title>
        <authorList>
            <person name="Blanc G."/>
            <person name="Agarkova I."/>
            <person name="Grimwood J."/>
            <person name="Kuo A."/>
            <person name="Brueggeman A."/>
            <person name="Dunigan D."/>
            <person name="Gurnon J."/>
            <person name="Ladunga I."/>
            <person name="Lindquist E."/>
            <person name="Lucas S."/>
            <person name="Pangilinan J."/>
            <person name="Proschold T."/>
            <person name="Salamov A."/>
            <person name="Schmutz J."/>
            <person name="Weeks D."/>
            <person name="Yamada T."/>
            <person name="Claverie J.M."/>
            <person name="Grigoriev I."/>
            <person name="Van Etten J."/>
            <person name="Lomsadze A."/>
            <person name="Borodovsky M."/>
        </authorList>
    </citation>
    <scope>NUCLEOTIDE SEQUENCE [LARGE SCALE GENOMIC DNA]</scope>
    <source>
        <strain evidence="6 7">C-169</strain>
    </source>
</reference>
<dbReference type="GO" id="GO:0016020">
    <property type="term" value="C:membrane"/>
    <property type="evidence" value="ECO:0007669"/>
    <property type="project" value="TreeGrafter"/>
</dbReference>
<dbReference type="Pfam" id="PF00173">
    <property type="entry name" value="Cyt-b5"/>
    <property type="match status" value="1"/>
</dbReference>
<evidence type="ECO:0000256" key="3">
    <source>
        <dbReference type="ARBA" id="ARBA00023004"/>
    </source>
</evidence>
<dbReference type="AlphaFoldDB" id="I0Z1Q3"/>
<gene>
    <name evidence="6" type="ORF">COCSUDRAFT_53001</name>
</gene>
<dbReference type="eggNOG" id="KOG0537">
    <property type="taxonomic scope" value="Eukaryota"/>
</dbReference>
<dbReference type="GeneID" id="17042574"/>
<name>I0Z1Q3_COCSC</name>
<dbReference type="RefSeq" id="XP_005649116.1">
    <property type="nucleotide sequence ID" value="XM_005649059.1"/>
</dbReference>
<protein>
    <submittedName>
        <fullName evidence="6">Cytochrome b5</fullName>
    </submittedName>
</protein>
<dbReference type="GO" id="GO:0020037">
    <property type="term" value="F:heme binding"/>
    <property type="evidence" value="ECO:0007669"/>
    <property type="project" value="TreeGrafter"/>
</dbReference>
<dbReference type="InterPro" id="IPR001199">
    <property type="entry name" value="Cyt_B5-like_heme/steroid-bd"/>
</dbReference>
<dbReference type="Gene3D" id="3.10.120.10">
    <property type="entry name" value="Cytochrome b5-like heme/steroid binding domain"/>
    <property type="match status" value="1"/>
</dbReference>
<dbReference type="GO" id="GO:0046872">
    <property type="term" value="F:metal ion binding"/>
    <property type="evidence" value="ECO:0007669"/>
    <property type="project" value="UniProtKB-KW"/>
</dbReference>
<organism evidence="6 7">
    <name type="scientific">Coccomyxa subellipsoidea (strain C-169)</name>
    <name type="common">Green microalga</name>
    <dbReference type="NCBI Taxonomy" id="574566"/>
    <lineage>
        <taxon>Eukaryota</taxon>
        <taxon>Viridiplantae</taxon>
        <taxon>Chlorophyta</taxon>
        <taxon>core chlorophytes</taxon>
        <taxon>Trebouxiophyceae</taxon>
        <taxon>Trebouxiophyceae incertae sedis</taxon>
        <taxon>Coccomyxaceae</taxon>
        <taxon>Coccomyxa</taxon>
        <taxon>Coccomyxa subellipsoidea</taxon>
    </lineage>
</organism>
<dbReference type="STRING" id="574566.I0Z1Q3"/>
<keyword evidence="3" id="KW-0408">Iron</keyword>
<keyword evidence="2" id="KW-0479">Metal-binding</keyword>
<evidence type="ECO:0000256" key="2">
    <source>
        <dbReference type="ARBA" id="ARBA00022723"/>
    </source>
</evidence>
<dbReference type="EMBL" id="AGSI01000005">
    <property type="protein sequence ID" value="EIE24572.1"/>
    <property type="molecule type" value="Genomic_DNA"/>
</dbReference>
<dbReference type="InterPro" id="IPR036400">
    <property type="entry name" value="Cyt_B5-like_heme/steroid_sf"/>
</dbReference>
<dbReference type="PROSITE" id="PS50255">
    <property type="entry name" value="CYTOCHROME_B5_2"/>
    <property type="match status" value="1"/>
</dbReference>
<dbReference type="SMART" id="SM01117">
    <property type="entry name" value="Cyt-b5"/>
    <property type="match status" value="1"/>
</dbReference>
<dbReference type="OrthoDB" id="260519at2759"/>
<dbReference type="SUPFAM" id="SSF55856">
    <property type="entry name" value="Cytochrome b5-like heme/steroid binding domain"/>
    <property type="match status" value="1"/>
</dbReference>
<evidence type="ECO:0000256" key="4">
    <source>
        <dbReference type="ARBA" id="ARBA00038168"/>
    </source>
</evidence>